<dbReference type="Proteomes" id="UP000596035">
    <property type="component" value="Chromosome"/>
</dbReference>
<evidence type="ECO:0000313" key="4">
    <source>
        <dbReference type="Proteomes" id="UP000596035"/>
    </source>
</evidence>
<dbReference type="Proteomes" id="UP000196710">
    <property type="component" value="Chromosome"/>
</dbReference>
<name>A0A1Z2XUR6_9FIRM</name>
<evidence type="ECO:0000313" key="2">
    <source>
        <dbReference type="EMBL" id="QQR31389.1"/>
    </source>
</evidence>
<keyword evidence="3" id="KW-1185">Reference proteome</keyword>
<sequence length="113" mass="13116">MKCLLIENGKGYYALDESNKISLDQLTKEDLLKLLDLVLSSEVEIDPYDENNLQNAAHRIIYRNLCSKLNSLIDNKARFKDESISIYKAAMDKYKVELQKEETKQKTWLATID</sequence>
<accession>A0A1Z2XUR6</accession>
<gene>
    <name evidence="1" type="ORF">ADH66_16485</name>
    <name evidence="2" type="ORF">I5Q82_06875</name>
</gene>
<dbReference type="EMBL" id="CP065321">
    <property type="protein sequence ID" value="QQR31389.1"/>
    <property type="molecule type" value="Genomic_DNA"/>
</dbReference>
<dbReference type="EMBL" id="CP021422">
    <property type="protein sequence ID" value="ASB42119.1"/>
    <property type="molecule type" value="Genomic_DNA"/>
</dbReference>
<protein>
    <submittedName>
        <fullName evidence="2">Uncharacterized protein</fullName>
    </submittedName>
</protein>
<evidence type="ECO:0000313" key="1">
    <source>
        <dbReference type="EMBL" id="ASB42119.1"/>
    </source>
</evidence>
<dbReference type="RefSeq" id="WP_066538600.1">
    <property type="nucleotide sequence ID" value="NZ_CP021422.1"/>
</dbReference>
<dbReference type="AlphaFoldDB" id="A0A1Z2XUR6"/>
<evidence type="ECO:0000313" key="3">
    <source>
        <dbReference type="Proteomes" id="UP000196710"/>
    </source>
</evidence>
<reference evidence="3" key="2">
    <citation type="submission" date="2017-05" db="EMBL/GenBank/DDBJ databases">
        <title>Improved OligoMM genomes.</title>
        <authorList>
            <person name="Garzetti D."/>
        </authorList>
    </citation>
    <scope>NUCLEOTIDE SEQUENCE [LARGE SCALE GENOMIC DNA]</scope>
    <source>
        <strain evidence="3">KB18</strain>
    </source>
</reference>
<proteinExistence type="predicted"/>
<reference evidence="2 4" key="3">
    <citation type="submission" date="2020-11" db="EMBL/GenBank/DDBJ databases">
        <title>Closed and high quality bacterial genomes of the OMM12 community.</title>
        <authorList>
            <person name="Marbouty M."/>
            <person name="Lamy-Besnier Q."/>
            <person name="Debarbieux L."/>
            <person name="Koszul R."/>
        </authorList>
    </citation>
    <scope>NUCLEOTIDE SEQUENCE [LARGE SCALE GENOMIC DNA]</scope>
    <source>
        <strain evidence="2 4">KB18</strain>
    </source>
</reference>
<dbReference type="KEGG" id="amur:ADH66_16485"/>
<reference evidence="1" key="1">
    <citation type="journal article" date="2017" name="Genome Announc.">
        <title>High-Quality Whole-Genome Sequences of the Oligo-Mouse-Microbiota Bacterial Community.</title>
        <authorList>
            <person name="Garzetti D."/>
            <person name="Brugiroux S."/>
            <person name="Bunk B."/>
            <person name="Pukall R."/>
            <person name="McCoy K.D."/>
            <person name="Macpherson A.J."/>
            <person name="Stecher B."/>
        </authorList>
    </citation>
    <scope>NUCLEOTIDE SEQUENCE</scope>
    <source>
        <strain evidence="1">KB18</strain>
    </source>
</reference>
<organism evidence="2 4">
    <name type="scientific">Acutalibacter muris</name>
    <dbReference type="NCBI Taxonomy" id="1796620"/>
    <lineage>
        <taxon>Bacteria</taxon>
        <taxon>Bacillati</taxon>
        <taxon>Bacillota</taxon>
        <taxon>Clostridia</taxon>
        <taxon>Eubacteriales</taxon>
        <taxon>Acutalibacteraceae</taxon>
        <taxon>Acutalibacter</taxon>
    </lineage>
</organism>